<protein>
    <submittedName>
        <fullName evidence="1">Uncharacterized protein</fullName>
    </submittedName>
</protein>
<evidence type="ECO:0000313" key="1">
    <source>
        <dbReference type="EMBL" id="QHV63217.1"/>
    </source>
</evidence>
<accession>A0AAE6TAV6</accession>
<proteinExistence type="predicted"/>
<gene>
    <name evidence="1" type="ORF">DMI76_07525</name>
</gene>
<name>A0AAE6TAV6_9BACT</name>
<reference evidence="1" key="1">
    <citation type="submission" date="2018-05" db="EMBL/GenBank/DDBJ databases">
        <title>Complete genome sequnece of Akkermansia muciniphila EB-AMDK-40.</title>
        <authorList>
            <person name="Nam Y.-D."/>
            <person name="Chung W.-H."/>
            <person name="Park Y.S."/>
            <person name="Kang J."/>
        </authorList>
    </citation>
    <scope>NUCLEOTIDE SEQUENCE</scope>
    <source>
        <strain evidence="1">EB-AMDK-40</strain>
    </source>
</reference>
<dbReference type="EMBL" id="CP029701">
    <property type="protein sequence ID" value="QHV63217.1"/>
    <property type="molecule type" value="Genomic_DNA"/>
</dbReference>
<sequence length="62" mass="7508">MNENKKLPSKERPLKIHPDYTLKECIEMSFPELTLSEKEELLQRFKKDVFMFIDKDESFLTK</sequence>
<dbReference type="Proteomes" id="UP000642553">
    <property type="component" value="Chromosome"/>
</dbReference>
<organism evidence="1 2">
    <name type="scientific">Akkermansia massiliensis</name>
    <dbReference type="NCBI Taxonomy" id="2927224"/>
    <lineage>
        <taxon>Bacteria</taxon>
        <taxon>Pseudomonadati</taxon>
        <taxon>Verrucomicrobiota</taxon>
        <taxon>Verrucomicrobiia</taxon>
        <taxon>Verrucomicrobiales</taxon>
        <taxon>Akkermansiaceae</taxon>
        <taxon>Akkermansia</taxon>
    </lineage>
</organism>
<dbReference type="AlphaFoldDB" id="A0AAE6TAV6"/>
<evidence type="ECO:0000313" key="2">
    <source>
        <dbReference type="Proteomes" id="UP000642553"/>
    </source>
</evidence>